<dbReference type="GO" id="GO:0006275">
    <property type="term" value="P:regulation of DNA replication"/>
    <property type="evidence" value="ECO:0007669"/>
    <property type="project" value="InterPro"/>
</dbReference>
<dbReference type="InterPro" id="IPR000730">
    <property type="entry name" value="Pr_cel_nuc_antig"/>
</dbReference>
<evidence type="ECO:0000256" key="2">
    <source>
        <dbReference type="ARBA" id="ARBA00023125"/>
    </source>
</evidence>
<dbReference type="Pfam" id="PF00705">
    <property type="entry name" value="PCNA_N"/>
    <property type="match status" value="1"/>
</dbReference>
<feature type="domain" description="Proliferating cell nuclear antigen PCNA N-terminal" evidence="3">
    <location>
        <begin position="5"/>
        <end position="125"/>
    </location>
</feature>
<evidence type="ECO:0000256" key="1">
    <source>
        <dbReference type="ARBA" id="ARBA00010462"/>
    </source>
</evidence>
<dbReference type="Pfam" id="PF02747">
    <property type="entry name" value="PCNA_C"/>
    <property type="match status" value="1"/>
</dbReference>
<evidence type="ECO:0000259" key="4">
    <source>
        <dbReference type="Pfam" id="PF02747"/>
    </source>
</evidence>
<evidence type="ECO:0000259" key="3">
    <source>
        <dbReference type="Pfam" id="PF00705"/>
    </source>
</evidence>
<dbReference type="InterPro" id="IPR022648">
    <property type="entry name" value="Pr_cel_nuc_antig_N"/>
</dbReference>
<accession>A0A481YS44</accession>
<dbReference type="SUPFAM" id="SSF55979">
    <property type="entry name" value="DNA clamp"/>
    <property type="match status" value="2"/>
</dbReference>
<dbReference type="GO" id="GO:0003677">
    <property type="term" value="F:DNA binding"/>
    <property type="evidence" value="ECO:0007669"/>
    <property type="project" value="UniProtKB-KW"/>
</dbReference>
<dbReference type="InterPro" id="IPR022649">
    <property type="entry name" value="Pr_cel_nuc_antig_C"/>
</dbReference>
<name>A0A481YS44_9VIRU</name>
<sequence>MGILFKAKTQMGYTIKILAELLQNNIKTACFEVDHSGIELCMMDNHRRILINVNLLSENFNIYRFRAPKKLFLGINLSHLHKMLKNIKKKDSVSLFITEDNPTELAIEVTPRDRNRVTTSHVKIQARQNLEIEIPTGYGKPIIVPSGEYQKMCKDLNNIANIITVSSKKYLIKFSCNQGGVYSREVLFGEKEEEDEEDDNEVDSSIEYIEKFDTEHLIRIIKIAGLSTNMQIYPKTNLPLLFRSNVGNLGKISIYIKCRKQLEEEEISKLEYEN</sequence>
<reference evidence="5" key="1">
    <citation type="journal article" date="2019" name="MBio">
        <title>Virus Genomes from Deep Sea Sediments Expand the Ocean Megavirome and Support Independent Origins of Viral Gigantism.</title>
        <authorList>
            <person name="Backstrom D."/>
            <person name="Yutin N."/>
            <person name="Jorgensen S.L."/>
            <person name="Dharamshi J."/>
            <person name="Homa F."/>
            <person name="Zaremba-Niedwiedzka K."/>
            <person name="Spang A."/>
            <person name="Wolf Y.I."/>
            <person name="Koonin E.V."/>
            <person name="Ettema T.J."/>
        </authorList>
    </citation>
    <scope>NUCLEOTIDE SEQUENCE</scope>
</reference>
<dbReference type="InterPro" id="IPR046938">
    <property type="entry name" value="DNA_clamp_sf"/>
</dbReference>
<dbReference type="Gene3D" id="3.70.10.10">
    <property type="match status" value="1"/>
</dbReference>
<dbReference type="NCBIfam" id="TIGR00590">
    <property type="entry name" value="pcna"/>
    <property type="match status" value="1"/>
</dbReference>
<proteinExistence type="inferred from homology"/>
<organism evidence="5">
    <name type="scientific">Iridovirus LCIVAC01</name>
    <dbReference type="NCBI Taxonomy" id="2506607"/>
    <lineage>
        <taxon>Viruses</taxon>
        <taxon>Varidnaviria</taxon>
        <taxon>Bamfordvirae</taxon>
        <taxon>Nucleocytoviricota</taxon>
        <taxon>Megaviricetes</taxon>
        <taxon>Pimascovirales</taxon>
        <taxon>Pimascovirales incertae sedis</taxon>
        <taxon>Iridoviridae</taxon>
    </lineage>
</organism>
<keyword evidence="2" id="KW-0238">DNA-binding</keyword>
<protein>
    <submittedName>
        <fullName evidence="5">Proliferating cell nuclear antigen</fullName>
    </submittedName>
</protein>
<dbReference type="EMBL" id="MK500312">
    <property type="protein sequence ID" value="QBK85276.1"/>
    <property type="molecule type" value="Genomic_DNA"/>
</dbReference>
<gene>
    <name evidence="5" type="ORF">LCIVAC01_00850</name>
</gene>
<dbReference type="PANTHER" id="PTHR11352">
    <property type="entry name" value="PROLIFERATING CELL NUCLEAR ANTIGEN"/>
    <property type="match status" value="1"/>
</dbReference>
<evidence type="ECO:0000313" key="5">
    <source>
        <dbReference type="EMBL" id="QBK85276.1"/>
    </source>
</evidence>
<dbReference type="GO" id="GO:0030337">
    <property type="term" value="F:DNA polymerase processivity factor activity"/>
    <property type="evidence" value="ECO:0007669"/>
    <property type="project" value="InterPro"/>
</dbReference>
<feature type="domain" description="Proliferating cell nuclear antigen PCNA C-terminal" evidence="4">
    <location>
        <begin position="140"/>
        <end position="256"/>
    </location>
</feature>
<dbReference type="PANTHER" id="PTHR11352:SF0">
    <property type="entry name" value="PROLIFERATING CELL NUCLEAR ANTIGEN"/>
    <property type="match status" value="1"/>
</dbReference>
<comment type="similarity">
    <text evidence="1">Belongs to the PCNA family.</text>
</comment>
<dbReference type="GO" id="GO:0006272">
    <property type="term" value="P:leading strand elongation"/>
    <property type="evidence" value="ECO:0007669"/>
    <property type="project" value="TreeGrafter"/>
</dbReference>